<dbReference type="EMBL" id="QHJQ01000008">
    <property type="protein sequence ID" value="PXA03518.1"/>
    <property type="molecule type" value="Genomic_DNA"/>
</dbReference>
<organism evidence="1 2">
    <name type="scientific">Coraliomargarita sinensis</name>
    <dbReference type="NCBI Taxonomy" id="2174842"/>
    <lineage>
        <taxon>Bacteria</taxon>
        <taxon>Pseudomonadati</taxon>
        <taxon>Verrucomicrobiota</taxon>
        <taxon>Opitutia</taxon>
        <taxon>Puniceicoccales</taxon>
        <taxon>Coraliomargaritaceae</taxon>
        <taxon>Coraliomargarita</taxon>
    </lineage>
</organism>
<dbReference type="AlphaFoldDB" id="A0A317ZHR7"/>
<protein>
    <recommendedName>
        <fullName evidence="3">Ribbon-helix-helix protein CopG domain-containing protein</fullName>
    </recommendedName>
</protein>
<keyword evidence="2" id="KW-1185">Reference proteome</keyword>
<comment type="caution">
    <text evidence="1">The sequence shown here is derived from an EMBL/GenBank/DDBJ whole genome shotgun (WGS) entry which is preliminary data.</text>
</comment>
<name>A0A317ZHR7_9BACT</name>
<dbReference type="RefSeq" id="WP_146209349.1">
    <property type="nucleotide sequence ID" value="NZ_QHJQ01000008.1"/>
</dbReference>
<accession>A0A317ZHR7</accession>
<reference evidence="1 2" key="1">
    <citation type="submission" date="2018-05" db="EMBL/GenBank/DDBJ databases">
        <title>Coraliomargarita sinensis sp. nov., isolated from a marine solar saltern.</title>
        <authorList>
            <person name="Zhou L.Y."/>
        </authorList>
    </citation>
    <scope>NUCLEOTIDE SEQUENCE [LARGE SCALE GENOMIC DNA]</scope>
    <source>
        <strain evidence="1 2">WN38</strain>
    </source>
</reference>
<dbReference type="InParanoid" id="A0A317ZHR7"/>
<gene>
    <name evidence="1" type="ORF">DDZ13_11070</name>
</gene>
<sequence length="88" mass="10185">MMRFIRTTIDINDALLDALKQRARTEGRPMTKIVQETLERGLSAPSKEIKRRRIKTHAVGIRAAYRGMSMNQVYDQLESEDHLKVAEE</sequence>
<evidence type="ECO:0000313" key="2">
    <source>
        <dbReference type="Proteomes" id="UP000247099"/>
    </source>
</evidence>
<evidence type="ECO:0000313" key="1">
    <source>
        <dbReference type="EMBL" id="PXA03518.1"/>
    </source>
</evidence>
<evidence type="ECO:0008006" key="3">
    <source>
        <dbReference type="Google" id="ProtNLM"/>
    </source>
</evidence>
<proteinExistence type="predicted"/>
<dbReference type="OrthoDB" id="195896at2"/>
<dbReference type="Proteomes" id="UP000247099">
    <property type="component" value="Unassembled WGS sequence"/>
</dbReference>